<feature type="compositionally biased region" description="Basic and acidic residues" evidence="1">
    <location>
        <begin position="159"/>
        <end position="218"/>
    </location>
</feature>
<proteinExistence type="predicted"/>
<protein>
    <submittedName>
        <fullName evidence="4">SH3 domain-containing protein</fullName>
    </submittedName>
</protein>
<dbReference type="RefSeq" id="WP_140829334.1">
    <property type="nucleotide sequence ID" value="NZ_VFYP01000002.1"/>
</dbReference>
<evidence type="ECO:0000313" key="5">
    <source>
        <dbReference type="Proteomes" id="UP000316429"/>
    </source>
</evidence>
<organism evidence="4 5">
    <name type="scientific">Rhizobium glycinendophyticum</name>
    <dbReference type="NCBI Taxonomy" id="2589807"/>
    <lineage>
        <taxon>Bacteria</taxon>
        <taxon>Pseudomonadati</taxon>
        <taxon>Pseudomonadota</taxon>
        <taxon>Alphaproteobacteria</taxon>
        <taxon>Hyphomicrobiales</taxon>
        <taxon>Rhizobiaceae</taxon>
        <taxon>Rhizobium/Agrobacterium group</taxon>
        <taxon>Rhizobium</taxon>
    </lineage>
</organism>
<dbReference type="SMART" id="SM00287">
    <property type="entry name" value="SH3b"/>
    <property type="match status" value="1"/>
</dbReference>
<dbReference type="Pfam" id="PF08239">
    <property type="entry name" value="SH3_3"/>
    <property type="match status" value="1"/>
</dbReference>
<evidence type="ECO:0000256" key="1">
    <source>
        <dbReference type="SAM" id="MobiDB-lite"/>
    </source>
</evidence>
<feature type="chain" id="PRO_5021334189" evidence="2">
    <location>
        <begin position="24"/>
        <end position="241"/>
    </location>
</feature>
<feature type="domain" description="SH3b" evidence="3">
    <location>
        <begin position="22"/>
        <end position="86"/>
    </location>
</feature>
<reference evidence="4 5" key="1">
    <citation type="submission" date="2019-06" db="EMBL/GenBank/DDBJ databases">
        <title>Rhizobium sp. CL12 isolated from roots of soybean.</title>
        <authorList>
            <person name="Wang C."/>
        </authorList>
    </citation>
    <scope>NUCLEOTIDE SEQUENCE [LARGE SCALE GENOMIC DNA]</scope>
    <source>
        <strain evidence="4 5">CL12</strain>
    </source>
</reference>
<name>A0A504UPE7_9HYPH</name>
<dbReference type="EMBL" id="VFYP01000002">
    <property type="protein sequence ID" value="TPP06923.1"/>
    <property type="molecule type" value="Genomic_DNA"/>
</dbReference>
<dbReference type="PROSITE" id="PS51781">
    <property type="entry name" value="SH3B"/>
    <property type="match status" value="1"/>
</dbReference>
<accession>A0A504UPE7</accession>
<feature type="region of interest" description="Disordered" evidence="1">
    <location>
        <begin position="159"/>
        <end position="241"/>
    </location>
</feature>
<dbReference type="Proteomes" id="UP000316429">
    <property type="component" value="Unassembled WGS sequence"/>
</dbReference>
<dbReference type="Gene3D" id="2.30.30.40">
    <property type="entry name" value="SH3 Domains"/>
    <property type="match status" value="1"/>
</dbReference>
<evidence type="ECO:0000259" key="3">
    <source>
        <dbReference type="PROSITE" id="PS51781"/>
    </source>
</evidence>
<dbReference type="OrthoDB" id="8074373at2"/>
<dbReference type="AlphaFoldDB" id="A0A504UPE7"/>
<sequence>MKKLWLMAAVAASTVGLPAIAEAAPAFSTGNVNMRSGPSTQYPPVIVIPVGSQVDIRGCLSSANWCDVAYAGYRGWVSGSYLQASYSQRRVYVDPQYYRPLGIPTVTFSIGSYWDDHYRNRSFYRDRDRWRDNDGWRDRDRQRERDRDWDRERIRDRDRDGRRDNDFRRPDNDPPRFEAPRRDNDRPREMNRPRNQDADRNDNRRREDFSHRGEEQKKNVRQIPRRQRGEAVCDPARQPCP</sequence>
<keyword evidence="2" id="KW-0732">Signal</keyword>
<gene>
    <name evidence="4" type="ORF">FJQ55_14735</name>
</gene>
<evidence type="ECO:0000256" key="2">
    <source>
        <dbReference type="SAM" id="SignalP"/>
    </source>
</evidence>
<comment type="caution">
    <text evidence="4">The sequence shown here is derived from an EMBL/GenBank/DDBJ whole genome shotgun (WGS) entry which is preliminary data.</text>
</comment>
<feature type="signal peptide" evidence="2">
    <location>
        <begin position="1"/>
        <end position="23"/>
    </location>
</feature>
<keyword evidence="5" id="KW-1185">Reference proteome</keyword>
<evidence type="ECO:0000313" key="4">
    <source>
        <dbReference type="EMBL" id="TPP06923.1"/>
    </source>
</evidence>
<dbReference type="InterPro" id="IPR003646">
    <property type="entry name" value="SH3-like_bac-type"/>
</dbReference>